<proteinExistence type="predicted"/>
<name>A0A370H889_9NOCA</name>
<keyword evidence="2" id="KW-1185">Reference proteome</keyword>
<accession>A0A370H889</accession>
<dbReference type="EMBL" id="QQAZ01000003">
    <property type="protein sequence ID" value="RDI52851.1"/>
    <property type="molecule type" value="Genomic_DNA"/>
</dbReference>
<evidence type="ECO:0000313" key="2">
    <source>
        <dbReference type="Proteomes" id="UP000255355"/>
    </source>
</evidence>
<reference evidence="1 2" key="1">
    <citation type="submission" date="2018-07" db="EMBL/GenBank/DDBJ databases">
        <title>Genomic Encyclopedia of Type Strains, Phase IV (KMG-IV): sequencing the most valuable type-strain genomes for metagenomic binning, comparative biology and taxonomic classification.</title>
        <authorList>
            <person name="Goeker M."/>
        </authorList>
    </citation>
    <scope>NUCLEOTIDE SEQUENCE [LARGE SCALE GENOMIC DNA]</scope>
    <source>
        <strain evidence="1 2">DSM 44952</strain>
    </source>
</reference>
<dbReference type="Proteomes" id="UP000255355">
    <property type="component" value="Unassembled WGS sequence"/>
</dbReference>
<dbReference type="AlphaFoldDB" id="A0A370H889"/>
<organism evidence="1 2">
    <name type="scientific">Nocardia mexicana</name>
    <dbReference type="NCBI Taxonomy" id="279262"/>
    <lineage>
        <taxon>Bacteria</taxon>
        <taxon>Bacillati</taxon>
        <taxon>Actinomycetota</taxon>
        <taxon>Actinomycetes</taxon>
        <taxon>Mycobacteriales</taxon>
        <taxon>Nocardiaceae</taxon>
        <taxon>Nocardia</taxon>
    </lineage>
</organism>
<gene>
    <name evidence="1" type="ORF">DFR68_103238</name>
</gene>
<evidence type="ECO:0000313" key="1">
    <source>
        <dbReference type="EMBL" id="RDI52851.1"/>
    </source>
</evidence>
<sequence length="32" mass="3361">MSMVVFLALLPFMGPDSAQSLAIQHSGVLGGW</sequence>
<protein>
    <submittedName>
        <fullName evidence="1">Uncharacterized protein</fullName>
    </submittedName>
</protein>
<comment type="caution">
    <text evidence="1">The sequence shown here is derived from an EMBL/GenBank/DDBJ whole genome shotgun (WGS) entry which is preliminary data.</text>
</comment>